<proteinExistence type="predicted"/>
<sequence length="240" mass="26867">MRDRLSIRSYSAHATSHLHHYHQVVIPLSGSIEMELGGSAKPLRAGIGDCVVIRAATRHDFRASSAFRFLVADLSQLPDNLAHSEVTDFILDAPALAFAQFVDSQLSSEVDNRIEDKILDLFLDLLARQRLAAPLDNRIQKALQVMRDNLAMPLTINQLARVACLSSTQYKTLFKASMGMTTFQYLTKLRMERARALLSHSDLPIALIAEQVGFVDPSAFSRSFSRYFGQPPKYFNARRG</sequence>
<dbReference type="AlphaFoldDB" id="A0A975U6Q2"/>
<protein>
    <submittedName>
        <fullName evidence="5">Helix-turn-helix domain-containing protein</fullName>
    </submittedName>
</protein>
<dbReference type="InterPro" id="IPR009057">
    <property type="entry name" value="Homeodomain-like_sf"/>
</dbReference>
<evidence type="ECO:0000313" key="5">
    <source>
        <dbReference type="EMBL" id="QXO15576.1"/>
    </source>
</evidence>
<keyword evidence="1" id="KW-0805">Transcription regulation</keyword>
<dbReference type="EMBL" id="CP076642">
    <property type="protein sequence ID" value="QXO15576.1"/>
    <property type="molecule type" value="Genomic_DNA"/>
</dbReference>
<evidence type="ECO:0000256" key="1">
    <source>
        <dbReference type="ARBA" id="ARBA00023015"/>
    </source>
</evidence>
<evidence type="ECO:0000256" key="3">
    <source>
        <dbReference type="ARBA" id="ARBA00023163"/>
    </source>
</evidence>
<dbReference type="Pfam" id="PF12833">
    <property type="entry name" value="HTH_18"/>
    <property type="match status" value="1"/>
</dbReference>
<dbReference type="GO" id="GO:0043565">
    <property type="term" value="F:sequence-specific DNA binding"/>
    <property type="evidence" value="ECO:0007669"/>
    <property type="project" value="InterPro"/>
</dbReference>
<evidence type="ECO:0000256" key="2">
    <source>
        <dbReference type="ARBA" id="ARBA00023125"/>
    </source>
</evidence>
<dbReference type="SUPFAM" id="SSF46689">
    <property type="entry name" value="Homeodomain-like"/>
    <property type="match status" value="1"/>
</dbReference>
<gene>
    <name evidence="5" type="ORF">KNV97_03920</name>
</gene>
<dbReference type="Gene3D" id="1.10.10.60">
    <property type="entry name" value="Homeodomain-like"/>
    <property type="match status" value="2"/>
</dbReference>
<accession>A0A975U6Q2</accession>
<dbReference type="InterPro" id="IPR011051">
    <property type="entry name" value="RmlC_Cupin_sf"/>
</dbReference>
<keyword evidence="6" id="KW-1185">Reference proteome</keyword>
<organism evidence="5 6">
    <name type="scientific">Vibrio ostreae</name>
    <dbReference type="NCBI Taxonomy" id="2841925"/>
    <lineage>
        <taxon>Bacteria</taxon>
        <taxon>Pseudomonadati</taxon>
        <taxon>Pseudomonadota</taxon>
        <taxon>Gammaproteobacteria</taxon>
        <taxon>Vibrionales</taxon>
        <taxon>Vibrionaceae</taxon>
        <taxon>Vibrio</taxon>
    </lineage>
</organism>
<dbReference type="Pfam" id="PF07883">
    <property type="entry name" value="Cupin_2"/>
    <property type="match status" value="1"/>
</dbReference>
<dbReference type="SUPFAM" id="SSF51182">
    <property type="entry name" value="RmlC-like cupins"/>
    <property type="match status" value="1"/>
</dbReference>
<dbReference type="PROSITE" id="PS01124">
    <property type="entry name" value="HTH_ARAC_FAMILY_2"/>
    <property type="match status" value="1"/>
</dbReference>
<evidence type="ECO:0000259" key="4">
    <source>
        <dbReference type="PROSITE" id="PS01124"/>
    </source>
</evidence>
<reference evidence="5" key="1">
    <citation type="submission" date="2021-06" db="EMBL/GenBank/DDBJ databases">
        <title>Vibrio nov. sp., novel gut bacterium isolated from Yellow Sea oyster.</title>
        <authorList>
            <person name="Muhammad N."/>
            <person name="Nguyen T.H."/>
            <person name="Lee Y.-J."/>
            <person name="Ko J."/>
            <person name="Kim S.-G."/>
        </authorList>
    </citation>
    <scope>NUCLEOTIDE SEQUENCE</scope>
    <source>
        <strain evidence="5">OG9-811</strain>
    </source>
</reference>
<dbReference type="InterPro" id="IPR014710">
    <property type="entry name" value="RmlC-like_jellyroll"/>
</dbReference>
<dbReference type="KEGG" id="vos:KNV97_03920"/>
<dbReference type="SMART" id="SM00342">
    <property type="entry name" value="HTH_ARAC"/>
    <property type="match status" value="1"/>
</dbReference>
<dbReference type="PANTHER" id="PTHR46796:SF13">
    <property type="entry name" value="HTH-TYPE TRANSCRIPTIONAL ACTIVATOR RHAS"/>
    <property type="match status" value="1"/>
</dbReference>
<keyword evidence="2" id="KW-0238">DNA-binding</keyword>
<feature type="domain" description="HTH araC/xylS-type" evidence="4">
    <location>
        <begin position="140"/>
        <end position="238"/>
    </location>
</feature>
<dbReference type="InterPro" id="IPR013096">
    <property type="entry name" value="Cupin_2"/>
</dbReference>
<dbReference type="GO" id="GO:0003700">
    <property type="term" value="F:DNA-binding transcription factor activity"/>
    <property type="evidence" value="ECO:0007669"/>
    <property type="project" value="InterPro"/>
</dbReference>
<dbReference type="InterPro" id="IPR018060">
    <property type="entry name" value="HTH_AraC"/>
</dbReference>
<dbReference type="RefSeq" id="WP_136483753.1">
    <property type="nucleotide sequence ID" value="NZ_CP076642.1"/>
</dbReference>
<keyword evidence="3" id="KW-0804">Transcription</keyword>
<dbReference type="Proteomes" id="UP000694232">
    <property type="component" value="Chromosome 2"/>
</dbReference>
<name>A0A975U6Q2_9VIBR</name>
<dbReference type="PANTHER" id="PTHR46796">
    <property type="entry name" value="HTH-TYPE TRANSCRIPTIONAL ACTIVATOR RHAS-RELATED"/>
    <property type="match status" value="1"/>
</dbReference>
<dbReference type="InterPro" id="IPR050204">
    <property type="entry name" value="AraC_XylS_family_regulators"/>
</dbReference>
<evidence type="ECO:0000313" key="6">
    <source>
        <dbReference type="Proteomes" id="UP000694232"/>
    </source>
</evidence>
<dbReference type="Gene3D" id="2.60.120.10">
    <property type="entry name" value="Jelly Rolls"/>
    <property type="match status" value="1"/>
</dbReference>